<organism evidence="1 2">
    <name type="scientific">Derxia gummosa DSM 723</name>
    <dbReference type="NCBI Taxonomy" id="1121388"/>
    <lineage>
        <taxon>Bacteria</taxon>
        <taxon>Pseudomonadati</taxon>
        <taxon>Pseudomonadota</taxon>
        <taxon>Betaproteobacteria</taxon>
        <taxon>Burkholderiales</taxon>
        <taxon>Alcaligenaceae</taxon>
        <taxon>Derxia</taxon>
    </lineage>
</organism>
<dbReference type="Proteomes" id="UP000675920">
    <property type="component" value="Unplaced"/>
</dbReference>
<dbReference type="OrthoDB" id="9779968at2"/>
<proteinExistence type="predicted"/>
<accession>A0A8B6X5Z1</accession>
<dbReference type="InterPro" id="IPR010869">
    <property type="entry name" value="DUF1501"/>
</dbReference>
<dbReference type="AlphaFoldDB" id="A0A8B6X5Z1"/>
<reference evidence="2" key="1">
    <citation type="submission" date="2025-08" db="UniProtKB">
        <authorList>
            <consortium name="RefSeq"/>
        </authorList>
    </citation>
    <scope>IDENTIFICATION</scope>
</reference>
<evidence type="ECO:0000313" key="1">
    <source>
        <dbReference type="Proteomes" id="UP000675920"/>
    </source>
</evidence>
<dbReference type="Pfam" id="PF07394">
    <property type="entry name" value="DUF1501"/>
    <property type="match status" value="1"/>
</dbReference>
<protein>
    <submittedName>
        <fullName evidence="2">DUF1501 domain-containing protein</fullName>
    </submittedName>
</protein>
<evidence type="ECO:0000313" key="2">
    <source>
        <dbReference type="RefSeq" id="WP_028311965.1"/>
    </source>
</evidence>
<dbReference type="PROSITE" id="PS51318">
    <property type="entry name" value="TAT"/>
    <property type="match status" value="1"/>
</dbReference>
<dbReference type="InterPro" id="IPR019546">
    <property type="entry name" value="TAT_signal_bac_arc"/>
</dbReference>
<keyword evidence="1" id="KW-1185">Reference proteome</keyword>
<dbReference type="PANTHER" id="PTHR43737">
    <property type="entry name" value="BLL7424 PROTEIN"/>
    <property type="match status" value="1"/>
</dbReference>
<dbReference type="RefSeq" id="WP_028311965.1">
    <property type="nucleotide sequence ID" value="NZ_AXWS01000014.1"/>
</dbReference>
<dbReference type="NCBIfam" id="TIGR01409">
    <property type="entry name" value="TAT_signal_seq"/>
    <property type="match status" value="1"/>
</dbReference>
<sequence>MDRRQLLKALALGGAGLALPVGRDAWAALGPLGGASGLAGLAGAAGADAAADGNAARAGRAPRLIVVFLRGAIDGLNIVVPWSEADYARRRPSIALAAPGKDGGVLDLDGHFGLHPALEPLLPLWQAGQLGFVHASGSADETRSHFDAQFFMESGTPGRRSTPDGWLNRLLGGLPASAAQQAAPVRAVSVGAVLPQIWAGREPVATLASGRAAVAPSVLDKPAVADAFDRLYAGDDPLARAYRKGQDARREVLDLNNPADLEREMTAANNGAPLPTGFAEDCRRLATMMRKDARVQFGFLAVGGWDTHTQQGAAGGHLATRSGQLARGLALLPEALGPVWQDTVVMVMSEFGRTAAENGNRGTDHGHGNVMWLLGAPVAGGKVHGRWPGIDDAGLHEKRDLAVTTDFRDVAAVLAERHLRLADAKLDAVFPGFRPGDGAGAEVLRG</sequence>
<name>A0A8B6X5Z1_9BURK</name>
<dbReference type="PANTHER" id="PTHR43737:SF1">
    <property type="entry name" value="DUF1501 DOMAIN-CONTAINING PROTEIN"/>
    <property type="match status" value="1"/>
</dbReference>
<dbReference type="InterPro" id="IPR006311">
    <property type="entry name" value="TAT_signal"/>
</dbReference>